<dbReference type="PANTHER" id="PTHR46405:SF3">
    <property type="entry name" value="RING_U-BOX SUPERFAMILY PROTEIN"/>
    <property type="match status" value="1"/>
</dbReference>
<protein>
    <recommendedName>
        <fullName evidence="1">PIR2-like helical domain-containing protein</fullName>
    </recommendedName>
</protein>
<evidence type="ECO:0000259" key="1">
    <source>
        <dbReference type="Pfam" id="PF20235"/>
    </source>
</evidence>
<sequence>MSVTSPGSDLDPWSNLMGFQFGFNPSAQTPNLNPNVDDKSLDHYTDKQLEDFMLKKLELFYNETISKLDSLGYNENFVLEAVLRNGHFQGNMDPLTNMLDNTQLYLSTRDSGCKDKLASECQEGVC</sequence>
<dbReference type="AlphaFoldDB" id="A0AA35VY19"/>
<proteinExistence type="predicted"/>
<accession>A0AA35VY19</accession>
<dbReference type="InterPro" id="IPR046934">
    <property type="entry name" value="PIR2-like"/>
</dbReference>
<name>A0AA35VY19_LACSI</name>
<dbReference type="PANTHER" id="PTHR46405">
    <property type="entry name" value="OS05G0141500 PROTEIN"/>
    <property type="match status" value="1"/>
</dbReference>
<evidence type="ECO:0000313" key="2">
    <source>
        <dbReference type="EMBL" id="CAI9272392.1"/>
    </source>
</evidence>
<evidence type="ECO:0000313" key="3">
    <source>
        <dbReference type="Proteomes" id="UP001177003"/>
    </source>
</evidence>
<gene>
    <name evidence="2" type="ORF">LSALG_LOCUS12619</name>
</gene>
<dbReference type="InterPro" id="IPR046527">
    <property type="entry name" value="PIR2-like_helical"/>
</dbReference>
<keyword evidence="3" id="KW-1185">Reference proteome</keyword>
<feature type="domain" description="PIR2-like helical" evidence="1">
    <location>
        <begin position="56"/>
        <end position="111"/>
    </location>
</feature>
<dbReference type="EMBL" id="OX465078">
    <property type="protein sequence ID" value="CAI9272392.1"/>
    <property type="molecule type" value="Genomic_DNA"/>
</dbReference>
<reference evidence="2" key="1">
    <citation type="submission" date="2023-04" db="EMBL/GenBank/DDBJ databases">
        <authorList>
            <person name="Vijverberg K."/>
            <person name="Xiong W."/>
            <person name="Schranz E."/>
        </authorList>
    </citation>
    <scope>NUCLEOTIDE SEQUENCE</scope>
</reference>
<dbReference type="Proteomes" id="UP001177003">
    <property type="component" value="Chromosome 2"/>
</dbReference>
<dbReference type="Pfam" id="PF20235">
    <property type="entry name" value="PIR2-like_helical"/>
    <property type="match status" value="1"/>
</dbReference>
<organism evidence="2 3">
    <name type="scientific">Lactuca saligna</name>
    <name type="common">Willowleaf lettuce</name>
    <dbReference type="NCBI Taxonomy" id="75948"/>
    <lineage>
        <taxon>Eukaryota</taxon>
        <taxon>Viridiplantae</taxon>
        <taxon>Streptophyta</taxon>
        <taxon>Embryophyta</taxon>
        <taxon>Tracheophyta</taxon>
        <taxon>Spermatophyta</taxon>
        <taxon>Magnoliopsida</taxon>
        <taxon>eudicotyledons</taxon>
        <taxon>Gunneridae</taxon>
        <taxon>Pentapetalae</taxon>
        <taxon>asterids</taxon>
        <taxon>campanulids</taxon>
        <taxon>Asterales</taxon>
        <taxon>Asteraceae</taxon>
        <taxon>Cichorioideae</taxon>
        <taxon>Cichorieae</taxon>
        <taxon>Lactucinae</taxon>
        <taxon>Lactuca</taxon>
    </lineage>
</organism>